<name>A0ABT6HF55_9ACTN</name>
<reference evidence="2 3" key="1">
    <citation type="submission" date="2023-04" db="EMBL/GenBank/DDBJ databases">
        <title>Streptomyces chengmaiensis sp. nov. isolated from the stem of mangrove plant in Hainan.</title>
        <authorList>
            <person name="Huang X."/>
            <person name="Zhou S."/>
            <person name="Chu X."/>
            <person name="Xie Y."/>
            <person name="Lin Y."/>
        </authorList>
    </citation>
    <scope>NUCLEOTIDE SEQUENCE [LARGE SCALE GENOMIC DNA]</scope>
    <source>
        <strain evidence="2 3">HNM0663</strain>
    </source>
</reference>
<evidence type="ECO:0000313" key="3">
    <source>
        <dbReference type="Proteomes" id="UP001223144"/>
    </source>
</evidence>
<evidence type="ECO:0000259" key="1">
    <source>
        <dbReference type="Pfam" id="PF13546"/>
    </source>
</evidence>
<gene>
    <name evidence="2" type="ORF">QCN29_01030</name>
</gene>
<proteinExistence type="predicted"/>
<dbReference type="RefSeq" id="WP_279925505.1">
    <property type="nucleotide sequence ID" value="NZ_JARWBG010000001.1"/>
</dbReference>
<dbReference type="PANTHER" id="PTHR33627:SF1">
    <property type="entry name" value="TRANSPOSASE"/>
    <property type="match status" value="1"/>
</dbReference>
<organism evidence="2 3">
    <name type="scientific">Streptomyces chengmaiensis</name>
    <dbReference type="NCBI Taxonomy" id="3040919"/>
    <lineage>
        <taxon>Bacteria</taxon>
        <taxon>Bacillati</taxon>
        <taxon>Actinomycetota</taxon>
        <taxon>Actinomycetes</taxon>
        <taxon>Kitasatosporales</taxon>
        <taxon>Streptomycetaceae</taxon>
        <taxon>Streptomyces</taxon>
    </lineage>
</organism>
<dbReference type="InterPro" id="IPR039365">
    <property type="entry name" value="IS701-like"/>
</dbReference>
<protein>
    <submittedName>
        <fullName evidence="2">Transposase</fullName>
    </submittedName>
</protein>
<evidence type="ECO:0000313" key="2">
    <source>
        <dbReference type="EMBL" id="MDH2387390.1"/>
    </source>
</evidence>
<dbReference type="EMBL" id="JARWBG010000001">
    <property type="protein sequence ID" value="MDH2387390.1"/>
    <property type="molecule type" value="Genomic_DNA"/>
</dbReference>
<feature type="domain" description="Transposase IS701-like DDE" evidence="1">
    <location>
        <begin position="23"/>
        <end position="241"/>
    </location>
</feature>
<keyword evidence="3" id="KW-1185">Reference proteome</keyword>
<comment type="caution">
    <text evidence="2">The sequence shown here is derived from an EMBL/GenBank/DDBJ whole genome shotgun (WGS) entry which is preliminary data.</text>
</comment>
<dbReference type="PANTHER" id="PTHR33627">
    <property type="entry name" value="TRANSPOSASE"/>
    <property type="match status" value="1"/>
</dbReference>
<accession>A0ABT6HF55</accession>
<dbReference type="Pfam" id="PF13546">
    <property type="entry name" value="DDE_5"/>
    <property type="match status" value="1"/>
</dbReference>
<sequence length="396" mass="43730">MSSGEIRAADRSEGGQTFLEEIFRPLQRAEQRRWARTYLRGLLHVTGRKTPRRMAQAEALPPAAARGLHQFINASPWDWEPVRRRIALRVAASTTPYAWTVAELIIPKRGEHSVGVHRRLDPDTGLTVNCQRAVGLFLAAGSHCFPVDWSLVLDETWGRNRQHSLRARAPEAETARPVGDHVFDLASGVAAQPPLPNVPWVLALTRCDDANGVLAGLARQRLDIVCEVEPGQVVFSGDRFPTVITVGELMEGRYARQQQAITRQAADGATIGIPINTYAGTVRLSRRSIGRDEVRYRILQRPANGGRLPARYWITSLTDWPVEGIMALVRSRAAVRTAVAELQEHFGVLDFEGRSFPGWHHHMTMASAAYAFRHLPDRPSLAPLAPAPAATAEAAS</sequence>
<dbReference type="Proteomes" id="UP001223144">
    <property type="component" value="Unassembled WGS sequence"/>
</dbReference>
<dbReference type="InterPro" id="IPR038721">
    <property type="entry name" value="IS701-like_DDE_dom"/>
</dbReference>